<dbReference type="EMBL" id="WHUV01000002">
    <property type="protein sequence ID" value="MQA53669.1"/>
    <property type="molecule type" value="Genomic_DNA"/>
</dbReference>
<reference evidence="2 3" key="1">
    <citation type="submission" date="2019-10" db="EMBL/GenBank/DDBJ databases">
        <title>Pseudomonas dajingensis sp. nov., isolated from the profound head ulcers of farmed Murray cod (Maccullochella peelii peelii).</title>
        <authorList>
            <person name="Liu Y."/>
        </authorList>
    </citation>
    <scope>NUCLEOTIDE SEQUENCE [LARGE SCALE GENOMIC DNA]</scope>
    <source>
        <strain evidence="2 3">MC042</strain>
    </source>
</reference>
<dbReference type="Proteomes" id="UP000486534">
    <property type="component" value="Unassembled WGS sequence"/>
</dbReference>
<evidence type="ECO:0008006" key="4">
    <source>
        <dbReference type="Google" id="ProtNLM"/>
    </source>
</evidence>
<evidence type="ECO:0000256" key="1">
    <source>
        <dbReference type="SAM" id="SignalP"/>
    </source>
</evidence>
<evidence type="ECO:0000313" key="2">
    <source>
        <dbReference type="EMBL" id="MQA53669.1"/>
    </source>
</evidence>
<comment type="caution">
    <text evidence="2">The sequence shown here is derived from an EMBL/GenBank/DDBJ whole genome shotgun (WGS) entry which is preliminary data.</text>
</comment>
<dbReference type="RefSeq" id="WP_152897426.1">
    <property type="nucleotide sequence ID" value="NZ_WHUV01000002.1"/>
</dbReference>
<feature type="signal peptide" evidence="1">
    <location>
        <begin position="1"/>
        <end position="18"/>
    </location>
</feature>
<evidence type="ECO:0000313" key="3">
    <source>
        <dbReference type="Proteomes" id="UP000486534"/>
    </source>
</evidence>
<dbReference type="PROSITE" id="PS51257">
    <property type="entry name" value="PROKAR_LIPOPROTEIN"/>
    <property type="match status" value="1"/>
</dbReference>
<protein>
    <recommendedName>
        <fullName evidence="4">Lipoprotein</fullName>
    </recommendedName>
</protein>
<feature type="chain" id="PRO_5030693721" description="Lipoprotein" evidence="1">
    <location>
        <begin position="19"/>
        <end position="126"/>
    </location>
</feature>
<sequence>MKTTTALLLLLPALLAGCGPDQLLSDLPSPGGTYHVEIRQCPERGSITWGQSLQVSVLEAGKSEKCNTFISALAQFGGQESADQLQLQWLSDTELRAWLPSFDPEYGPPAWNHQQSPLKLVFKPEP</sequence>
<organism evidence="2 3">
    <name type="scientific">Pseudomonas piscis</name>
    <dbReference type="NCBI Taxonomy" id="2614538"/>
    <lineage>
        <taxon>Bacteria</taxon>
        <taxon>Pseudomonadati</taxon>
        <taxon>Pseudomonadota</taxon>
        <taxon>Gammaproteobacteria</taxon>
        <taxon>Pseudomonadales</taxon>
        <taxon>Pseudomonadaceae</taxon>
        <taxon>Pseudomonas</taxon>
    </lineage>
</organism>
<gene>
    <name evidence="2" type="ORF">GDH07_10140</name>
</gene>
<dbReference type="AlphaFoldDB" id="A0A7X1U3Y1"/>
<keyword evidence="1" id="KW-0732">Signal</keyword>
<accession>A0A7X1U3Y1</accession>
<name>A0A7X1U3Y1_9PSED</name>
<proteinExistence type="predicted"/>